<proteinExistence type="predicted"/>
<gene>
    <name evidence="1" type="ORF">PLXY2_LOCUS8717</name>
</gene>
<dbReference type="AlphaFoldDB" id="A0A8S4FEV4"/>
<protein>
    <submittedName>
        <fullName evidence="1">(diamondback moth) hypothetical protein</fullName>
    </submittedName>
</protein>
<organism evidence="1 2">
    <name type="scientific">Plutella xylostella</name>
    <name type="common">Diamondback moth</name>
    <name type="synonym">Plutella maculipennis</name>
    <dbReference type="NCBI Taxonomy" id="51655"/>
    <lineage>
        <taxon>Eukaryota</taxon>
        <taxon>Metazoa</taxon>
        <taxon>Ecdysozoa</taxon>
        <taxon>Arthropoda</taxon>
        <taxon>Hexapoda</taxon>
        <taxon>Insecta</taxon>
        <taxon>Pterygota</taxon>
        <taxon>Neoptera</taxon>
        <taxon>Endopterygota</taxon>
        <taxon>Lepidoptera</taxon>
        <taxon>Glossata</taxon>
        <taxon>Ditrysia</taxon>
        <taxon>Yponomeutoidea</taxon>
        <taxon>Plutellidae</taxon>
        <taxon>Plutella</taxon>
    </lineage>
</organism>
<accession>A0A8S4FEV4</accession>
<dbReference type="Proteomes" id="UP000653454">
    <property type="component" value="Unassembled WGS sequence"/>
</dbReference>
<dbReference type="EMBL" id="CAJHNJ030000033">
    <property type="protein sequence ID" value="CAG9126763.1"/>
    <property type="molecule type" value="Genomic_DNA"/>
</dbReference>
<keyword evidence="2" id="KW-1185">Reference proteome</keyword>
<name>A0A8S4FEV4_PLUXY</name>
<comment type="caution">
    <text evidence="1">The sequence shown here is derived from an EMBL/GenBank/DDBJ whole genome shotgun (WGS) entry which is preliminary data.</text>
</comment>
<evidence type="ECO:0000313" key="2">
    <source>
        <dbReference type="Proteomes" id="UP000653454"/>
    </source>
</evidence>
<reference evidence="1" key="1">
    <citation type="submission" date="2020-11" db="EMBL/GenBank/DDBJ databases">
        <authorList>
            <person name="Whiteford S."/>
        </authorList>
    </citation>
    <scope>NUCLEOTIDE SEQUENCE</scope>
</reference>
<evidence type="ECO:0000313" key="1">
    <source>
        <dbReference type="EMBL" id="CAG9126763.1"/>
    </source>
</evidence>
<sequence>MSSCTESENSYSMWSDIEKSPKNKRNKTDNMDQQIKKEMLAESDQALTLLMNGNKKSKQRSIKMESSDGNQQESLLKTIKKESSTDTEVKKHKKKKTKDKKKEKNDLNVDSTEYSQNKPDIISQIKTEIFSDTDSRKKKKKNKKKESEEFNSTLETEQIDESYLNLRVKQEKEENRMKPSQQNSDSSHVEINKDIDRKRKRKRKKTENNDNSEANNNLDVNEYENKHEDMSIDDEITVEETRVQSPIRQRKNKQKVSRTSMSVAQSDNERNVEENEINIPQAYVPAQVNGHSSGNTGDSVSKQQCQTNEVQDTDSDSSVPLDRPSVSTNTNMSNSRRKSVSERLTFEEDAVRSNDSNTQQNSSTESNLSLPMKQFLSKKTSLKLVHAHSASEITSDDEVWAVSAPRALPAAALLGASLDVGERGRLRAAGRSYESAGRAGRVVLARGGALAAAPGGGVALRGRPGRAPAAPPAAPPAPPAAIPLPPTRLRHPLLGADYKRALKLPRSVRARLLAAADAPRRPRRDRPGSPAPGEPQEPCGEEPPRKRRREDSAGGGGDASARPRGKRRRASSGEREAEPPRAKRRKHAPPAAPAAPAGAWDNEQAIEDNLFNF</sequence>